<comment type="caution">
    <text evidence="1">The sequence shown here is derived from an EMBL/GenBank/DDBJ whole genome shotgun (WGS) entry which is preliminary data.</text>
</comment>
<dbReference type="Gene3D" id="3.10.129.10">
    <property type="entry name" value="Hotdog Thioesterase"/>
    <property type="match status" value="1"/>
</dbReference>
<dbReference type="PANTHER" id="PTHR12475">
    <property type="match status" value="1"/>
</dbReference>
<organism evidence="1 2">
    <name type="scientific">Cryobacterium fucosi</name>
    <dbReference type="NCBI Taxonomy" id="1259157"/>
    <lineage>
        <taxon>Bacteria</taxon>
        <taxon>Bacillati</taxon>
        <taxon>Actinomycetota</taxon>
        <taxon>Actinomycetes</taxon>
        <taxon>Micrococcales</taxon>
        <taxon>Microbacteriaceae</taxon>
        <taxon>Cryobacterium</taxon>
    </lineage>
</organism>
<reference evidence="1 2" key="1">
    <citation type="submission" date="2019-03" db="EMBL/GenBank/DDBJ databases">
        <title>Genomics of glacier-inhabiting Cryobacterium strains.</title>
        <authorList>
            <person name="Liu Q."/>
            <person name="Xin Y.-H."/>
        </authorList>
    </citation>
    <scope>NUCLEOTIDE SEQUENCE [LARGE SCALE GENOMIC DNA]</scope>
    <source>
        <strain evidence="1 2">Hh4</strain>
    </source>
</reference>
<proteinExistence type="predicted"/>
<evidence type="ECO:0000313" key="1">
    <source>
        <dbReference type="EMBL" id="TFD78209.1"/>
    </source>
</evidence>
<accession>A0A4R9BBC1</accession>
<dbReference type="CDD" id="cd00586">
    <property type="entry name" value="4HBT"/>
    <property type="match status" value="1"/>
</dbReference>
<name>A0A4R9BBC1_9MICO</name>
<gene>
    <name evidence="1" type="ORF">E3T48_07120</name>
</gene>
<dbReference type="PANTHER" id="PTHR12475:SF4">
    <property type="entry name" value="PROTEIN THEM6"/>
    <property type="match status" value="1"/>
</dbReference>
<dbReference type="InterPro" id="IPR051490">
    <property type="entry name" value="THEM6_lcsJ_thioesterase"/>
</dbReference>
<keyword evidence="2" id="KW-1185">Reference proteome</keyword>
<dbReference type="InterPro" id="IPR029069">
    <property type="entry name" value="HotDog_dom_sf"/>
</dbReference>
<dbReference type="AlphaFoldDB" id="A0A4R9BBC1"/>
<protein>
    <submittedName>
        <fullName evidence="1">Thioesterase</fullName>
    </submittedName>
</protein>
<sequence length="199" mass="22454">MLAAAGAGYHRRVHMLWRTLLHSLLSRFGPRLGHYDVARTRFITLPTDQDILRHMNNGVYLSIMDIARFDMLHRTGIWAIFLARGWYPVVVSETISFRKSLTLGQRFTVESRILGFDEKAVYVEQRFVRPDADGAPEVYAQGFIRGRFLKRGGGVVTIDELTDAVGAVPASVTVPHWLLEWSTDVAMPATRAAAPSIWE</sequence>
<dbReference type="OrthoDB" id="3727779at2"/>
<evidence type="ECO:0000313" key="2">
    <source>
        <dbReference type="Proteomes" id="UP000298313"/>
    </source>
</evidence>
<dbReference type="SUPFAM" id="SSF54637">
    <property type="entry name" value="Thioesterase/thiol ester dehydrase-isomerase"/>
    <property type="match status" value="1"/>
</dbReference>
<dbReference type="Proteomes" id="UP000298313">
    <property type="component" value="Unassembled WGS sequence"/>
</dbReference>
<dbReference type="EMBL" id="SOHH01000061">
    <property type="protein sequence ID" value="TFD78209.1"/>
    <property type="molecule type" value="Genomic_DNA"/>
</dbReference>
<dbReference type="Pfam" id="PF13279">
    <property type="entry name" value="4HBT_2"/>
    <property type="match status" value="1"/>
</dbReference>